<evidence type="ECO:0000259" key="6">
    <source>
        <dbReference type="PROSITE" id="PS50404"/>
    </source>
</evidence>
<evidence type="ECO:0000256" key="3">
    <source>
        <dbReference type="ARBA" id="ARBA00022679"/>
    </source>
</evidence>
<dbReference type="SUPFAM" id="SSF47616">
    <property type="entry name" value="GST C-terminal domain-like"/>
    <property type="match status" value="1"/>
</dbReference>
<dbReference type="InterPro" id="IPR010987">
    <property type="entry name" value="Glutathione-S-Trfase_C-like"/>
</dbReference>
<evidence type="ECO:0000256" key="5">
    <source>
        <dbReference type="ARBA" id="ARBA00071370"/>
    </source>
</evidence>
<dbReference type="Pfam" id="PF00043">
    <property type="entry name" value="GST_C"/>
    <property type="match status" value="1"/>
</dbReference>
<dbReference type="CDD" id="cd03185">
    <property type="entry name" value="GST_C_Tau"/>
    <property type="match status" value="1"/>
</dbReference>
<protein>
    <recommendedName>
        <fullName evidence="5">Probable glutathione S-transferase</fullName>
        <ecNumber evidence="2">2.5.1.18</ecNumber>
    </recommendedName>
</protein>
<dbReference type="Gene3D" id="1.20.1050.10">
    <property type="match status" value="1"/>
</dbReference>
<dbReference type="AlphaFoldDB" id="A0ABD2YIY7"/>
<dbReference type="SFLD" id="SFLDG00358">
    <property type="entry name" value="Main_(cytGST)"/>
    <property type="match status" value="1"/>
</dbReference>
<name>A0ABD2YIY7_9GENT</name>
<keyword evidence="3" id="KW-0808">Transferase</keyword>
<dbReference type="Pfam" id="PF02798">
    <property type="entry name" value="GST_N"/>
    <property type="match status" value="1"/>
</dbReference>
<dbReference type="SFLD" id="SFLDG01152">
    <property type="entry name" value="Main.3:_Omega-_and_Tau-like"/>
    <property type="match status" value="1"/>
</dbReference>
<evidence type="ECO:0000259" key="7">
    <source>
        <dbReference type="PROSITE" id="PS50405"/>
    </source>
</evidence>
<evidence type="ECO:0000313" key="8">
    <source>
        <dbReference type="EMBL" id="KAL3506145.1"/>
    </source>
</evidence>
<gene>
    <name evidence="8" type="ORF">ACH5RR_031527</name>
</gene>
<dbReference type="Gene3D" id="3.40.30.10">
    <property type="entry name" value="Glutaredoxin"/>
    <property type="match status" value="1"/>
</dbReference>
<accession>A0ABD2YIY7</accession>
<evidence type="ECO:0000313" key="9">
    <source>
        <dbReference type="Proteomes" id="UP001630127"/>
    </source>
</evidence>
<dbReference type="InterPro" id="IPR045074">
    <property type="entry name" value="GST_C_Tau"/>
</dbReference>
<dbReference type="SFLD" id="SFLDS00019">
    <property type="entry name" value="Glutathione_Transferase_(cytos"/>
    <property type="match status" value="1"/>
</dbReference>
<dbReference type="PANTHER" id="PTHR11260">
    <property type="entry name" value="GLUTATHIONE S-TRANSFERASE, GST, SUPERFAMILY, GST DOMAIN CONTAINING"/>
    <property type="match status" value="1"/>
</dbReference>
<dbReference type="InterPro" id="IPR045073">
    <property type="entry name" value="Omega/Tau-like"/>
</dbReference>
<feature type="domain" description="GST N-terminal" evidence="6">
    <location>
        <begin position="5"/>
        <end position="84"/>
    </location>
</feature>
<dbReference type="PROSITE" id="PS50404">
    <property type="entry name" value="GST_NTER"/>
    <property type="match status" value="1"/>
</dbReference>
<comment type="similarity">
    <text evidence="1">Belongs to the GST superfamily. HSP26 family.</text>
</comment>
<feature type="domain" description="GST C-terminal" evidence="7">
    <location>
        <begin position="89"/>
        <end position="212"/>
    </location>
</feature>
<dbReference type="SUPFAM" id="SSF52833">
    <property type="entry name" value="Thioredoxin-like"/>
    <property type="match status" value="1"/>
</dbReference>
<dbReference type="InterPro" id="IPR036282">
    <property type="entry name" value="Glutathione-S-Trfase_C_sf"/>
</dbReference>
<proteinExistence type="inferred from homology"/>
<dbReference type="InterPro" id="IPR040079">
    <property type="entry name" value="Glutathione_S-Trfase"/>
</dbReference>
<dbReference type="FunFam" id="3.40.30.10:FF:000014">
    <property type="entry name" value="Tau class glutathione S-transferase"/>
    <property type="match status" value="1"/>
</dbReference>
<dbReference type="InterPro" id="IPR036249">
    <property type="entry name" value="Thioredoxin-like_sf"/>
</dbReference>
<sequence length="230" mass="26618">MAESQGVKLLGFWVSPYVIRVKWALKLKGVEHEYIEEDIFNKSPLLLELNPVHGQVPVLVHDGKPISESIVILEYIDQVWKQIPLLPQDPFERAKARFWAKFAAEKLQQYAWKALCSRGEEHERAVKSSIEALEKMEEELNGKKYFGGDKIGFVDLVAGFLSYQLPVYEEIACMNILDSSKFPAITKWIDSFRNHPLIEQELPPKDKMLAYFSKRRKEILLVENQNASRK</sequence>
<dbReference type="FunFam" id="1.20.1050.10:FF:000012">
    <property type="entry name" value="Tau class glutathione S-transferase"/>
    <property type="match status" value="1"/>
</dbReference>
<dbReference type="CDD" id="cd03058">
    <property type="entry name" value="GST_N_Tau"/>
    <property type="match status" value="1"/>
</dbReference>
<dbReference type="InterPro" id="IPR004045">
    <property type="entry name" value="Glutathione_S-Trfase_N"/>
</dbReference>
<dbReference type="InterPro" id="IPR004046">
    <property type="entry name" value="GST_C"/>
</dbReference>
<evidence type="ECO:0000256" key="1">
    <source>
        <dbReference type="ARBA" id="ARBA00009929"/>
    </source>
</evidence>
<organism evidence="8 9">
    <name type="scientific">Cinchona calisaya</name>
    <dbReference type="NCBI Taxonomy" id="153742"/>
    <lineage>
        <taxon>Eukaryota</taxon>
        <taxon>Viridiplantae</taxon>
        <taxon>Streptophyta</taxon>
        <taxon>Embryophyta</taxon>
        <taxon>Tracheophyta</taxon>
        <taxon>Spermatophyta</taxon>
        <taxon>Magnoliopsida</taxon>
        <taxon>eudicotyledons</taxon>
        <taxon>Gunneridae</taxon>
        <taxon>Pentapetalae</taxon>
        <taxon>asterids</taxon>
        <taxon>lamiids</taxon>
        <taxon>Gentianales</taxon>
        <taxon>Rubiaceae</taxon>
        <taxon>Cinchonoideae</taxon>
        <taxon>Cinchoneae</taxon>
        <taxon>Cinchona</taxon>
    </lineage>
</organism>
<dbReference type="Proteomes" id="UP001630127">
    <property type="component" value="Unassembled WGS sequence"/>
</dbReference>
<dbReference type="EC" id="2.5.1.18" evidence="2"/>
<dbReference type="EMBL" id="JBJUIK010000013">
    <property type="protein sequence ID" value="KAL3506145.1"/>
    <property type="molecule type" value="Genomic_DNA"/>
</dbReference>
<reference evidence="8 9" key="1">
    <citation type="submission" date="2024-11" db="EMBL/GenBank/DDBJ databases">
        <title>A near-complete genome assembly of Cinchona calisaya.</title>
        <authorList>
            <person name="Lian D.C."/>
            <person name="Zhao X.W."/>
            <person name="Wei L."/>
        </authorList>
    </citation>
    <scope>NUCLEOTIDE SEQUENCE [LARGE SCALE GENOMIC DNA]</scope>
    <source>
        <tissue evidence="8">Nenye</tissue>
    </source>
</reference>
<comment type="caution">
    <text evidence="8">The sequence shown here is derived from an EMBL/GenBank/DDBJ whole genome shotgun (WGS) entry which is preliminary data.</text>
</comment>
<evidence type="ECO:0000256" key="4">
    <source>
        <dbReference type="ARBA" id="ARBA00047960"/>
    </source>
</evidence>
<dbReference type="GO" id="GO:0004364">
    <property type="term" value="F:glutathione transferase activity"/>
    <property type="evidence" value="ECO:0007669"/>
    <property type="project" value="UniProtKB-EC"/>
</dbReference>
<dbReference type="PROSITE" id="PS50405">
    <property type="entry name" value="GST_CTER"/>
    <property type="match status" value="1"/>
</dbReference>
<keyword evidence="9" id="KW-1185">Reference proteome</keyword>
<evidence type="ECO:0000256" key="2">
    <source>
        <dbReference type="ARBA" id="ARBA00012452"/>
    </source>
</evidence>
<comment type="catalytic activity">
    <reaction evidence="4">
        <text>RX + glutathione = an S-substituted glutathione + a halide anion + H(+)</text>
        <dbReference type="Rhea" id="RHEA:16437"/>
        <dbReference type="ChEBI" id="CHEBI:15378"/>
        <dbReference type="ChEBI" id="CHEBI:16042"/>
        <dbReference type="ChEBI" id="CHEBI:17792"/>
        <dbReference type="ChEBI" id="CHEBI:57925"/>
        <dbReference type="ChEBI" id="CHEBI:90779"/>
        <dbReference type="EC" id="2.5.1.18"/>
    </reaction>
</comment>
<dbReference type="PANTHER" id="PTHR11260:SF474">
    <property type="entry name" value="GLUTATHIONE TRANSFERASE"/>
    <property type="match status" value="1"/>
</dbReference>